<reference evidence="3" key="1">
    <citation type="journal article" date="2014" name="Science">
        <title>Ancient hybridizations among the ancestral genomes of bread wheat.</title>
        <authorList>
            <consortium name="International Wheat Genome Sequencing Consortium,"/>
            <person name="Marcussen T."/>
            <person name="Sandve S.R."/>
            <person name="Heier L."/>
            <person name="Spannagl M."/>
            <person name="Pfeifer M."/>
            <person name="Jakobsen K.S."/>
            <person name="Wulff B.B."/>
            <person name="Steuernagel B."/>
            <person name="Mayer K.F."/>
            <person name="Olsen O.A."/>
        </authorList>
    </citation>
    <scope>NUCLEOTIDE SEQUENCE [LARGE SCALE GENOMIC DNA]</scope>
    <source>
        <strain evidence="3">cv. AL8/78</strain>
    </source>
</reference>
<dbReference type="EnsemblPlants" id="AET3Gv20265000.2">
    <property type="protein sequence ID" value="AET3Gv20265000.2"/>
    <property type="gene ID" value="AET3Gv20265000"/>
</dbReference>
<organism evidence="2 3">
    <name type="scientific">Aegilops tauschii subsp. strangulata</name>
    <name type="common">Goatgrass</name>
    <dbReference type="NCBI Taxonomy" id="200361"/>
    <lineage>
        <taxon>Eukaryota</taxon>
        <taxon>Viridiplantae</taxon>
        <taxon>Streptophyta</taxon>
        <taxon>Embryophyta</taxon>
        <taxon>Tracheophyta</taxon>
        <taxon>Spermatophyta</taxon>
        <taxon>Magnoliopsida</taxon>
        <taxon>Liliopsida</taxon>
        <taxon>Poales</taxon>
        <taxon>Poaceae</taxon>
        <taxon>BOP clade</taxon>
        <taxon>Pooideae</taxon>
        <taxon>Triticodae</taxon>
        <taxon>Triticeae</taxon>
        <taxon>Triticinae</taxon>
        <taxon>Aegilops</taxon>
    </lineage>
</organism>
<dbReference type="Gramene" id="AET3Gv20265000.2">
    <property type="protein sequence ID" value="AET3Gv20265000.2"/>
    <property type="gene ID" value="AET3Gv20265000"/>
</dbReference>
<evidence type="ECO:0000313" key="3">
    <source>
        <dbReference type="Proteomes" id="UP000015105"/>
    </source>
</evidence>
<dbReference type="AlphaFoldDB" id="A0A453E9H5"/>
<proteinExistence type="predicted"/>
<accession>A0A453E9H5</accession>
<reference evidence="2" key="3">
    <citation type="journal article" date="2017" name="Nature">
        <title>Genome sequence of the progenitor of the wheat D genome Aegilops tauschii.</title>
        <authorList>
            <person name="Luo M.C."/>
            <person name="Gu Y.Q."/>
            <person name="Puiu D."/>
            <person name="Wang H."/>
            <person name="Twardziok S.O."/>
            <person name="Deal K.R."/>
            <person name="Huo N."/>
            <person name="Zhu T."/>
            <person name="Wang L."/>
            <person name="Wang Y."/>
            <person name="McGuire P.E."/>
            <person name="Liu S."/>
            <person name="Long H."/>
            <person name="Ramasamy R.K."/>
            <person name="Rodriguez J.C."/>
            <person name="Van S.L."/>
            <person name="Yuan L."/>
            <person name="Wang Z."/>
            <person name="Xia Z."/>
            <person name="Xiao L."/>
            <person name="Anderson O.D."/>
            <person name="Ouyang S."/>
            <person name="Liang Y."/>
            <person name="Zimin A.V."/>
            <person name="Pertea G."/>
            <person name="Qi P."/>
            <person name="Bennetzen J.L."/>
            <person name="Dai X."/>
            <person name="Dawson M.W."/>
            <person name="Muller H.G."/>
            <person name="Kugler K."/>
            <person name="Rivarola-Duarte L."/>
            <person name="Spannagl M."/>
            <person name="Mayer K.F.X."/>
            <person name="Lu F.H."/>
            <person name="Bevan M.W."/>
            <person name="Leroy P."/>
            <person name="Li P."/>
            <person name="You F.M."/>
            <person name="Sun Q."/>
            <person name="Liu Z."/>
            <person name="Lyons E."/>
            <person name="Wicker T."/>
            <person name="Salzberg S.L."/>
            <person name="Devos K.M."/>
            <person name="Dvorak J."/>
        </authorList>
    </citation>
    <scope>NUCLEOTIDE SEQUENCE [LARGE SCALE GENOMIC DNA]</scope>
    <source>
        <strain evidence="2">cv. AL8/78</strain>
    </source>
</reference>
<evidence type="ECO:0000256" key="1">
    <source>
        <dbReference type="SAM" id="MobiDB-lite"/>
    </source>
</evidence>
<feature type="region of interest" description="Disordered" evidence="1">
    <location>
        <begin position="98"/>
        <end position="119"/>
    </location>
</feature>
<reference evidence="2" key="5">
    <citation type="journal article" date="2021" name="G3 (Bethesda)">
        <title>Aegilops tauschii genome assembly Aet v5.0 features greater sequence contiguity and improved annotation.</title>
        <authorList>
            <person name="Wang L."/>
            <person name="Zhu T."/>
            <person name="Rodriguez J.C."/>
            <person name="Deal K.R."/>
            <person name="Dubcovsky J."/>
            <person name="McGuire P.E."/>
            <person name="Lux T."/>
            <person name="Spannagl M."/>
            <person name="Mayer K.F.X."/>
            <person name="Baldrich P."/>
            <person name="Meyers B.C."/>
            <person name="Huo N."/>
            <person name="Gu Y.Q."/>
            <person name="Zhou H."/>
            <person name="Devos K.M."/>
            <person name="Bennetzen J.L."/>
            <person name="Unver T."/>
            <person name="Budak H."/>
            <person name="Gulick P.J."/>
            <person name="Galiba G."/>
            <person name="Kalapos B."/>
            <person name="Nelson D.R."/>
            <person name="Li P."/>
            <person name="You F.M."/>
            <person name="Luo M.C."/>
            <person name="Dvorak J."/>
        </authorList>
    </citation>
    <scope>NUCLEOTIDE SEQUENCE [LARGE SCALE GENOMIC DNA]</scope>
    <source>
        <strain evidence="2">cv. AL8/78</strain>
    </source>
</reference>
<reference evidence="2" key="4">
    <citation type="submission" date="2019-03" db="UniProtKB">
        <authorList>
            <consortium name="EnsemblPlants"/>
        </authorList>
    </citation>
    <scope>IDENTIFICATION</scope>
</reference>
<sequence length="159" mass="17962">PRYPYPARQAGPHPHRALHLPLRLPPVPRPTTPAARAAPSCVCRRRQISASGSRRIGRREPHALTFFPIAGARFRRPLLVESGRDVVPEEALELYRATQRKAASEADAEVSDSSPPDRRLRHQMQRIGRFSFTGELPVGLRRGRSRRSWCRAHSRVGPM</sequence>
<keyword evidence="3" id="KW-1185">Reference proteome</keyword>
<reference evidence="3" key="2">
    <citation type="journal article" date="2017" name="Nat. Plants">
        <title>The Aegilops tauschii genome reveals multiple impacts of transposons.</title>
        <authorList>
            <person name="Zhao G."/>
            <person name="Zou C."/>
            <person name="Li K."/>
            <person name="Wang K."/>
            <person name="Li T."/>
            <person name="Gao L."/>
            <person name="Zhang X."/>
            <person name="Wang H."/>
            <person name="Yang Z."/>
            <person name="Liu X."/>
            <person name="Jiang W."/>
            <person name="Mao L."/>
            <person name="Kong X."/>
            <person name="Jiao Y."/>
            <person name="Jia J."/>
        </authorList>
    </citation>
    <scope>NUCLEOTIDE SEQUENCE [LARGE SCALE GENOMIC DNA]</scope>
    <source>
        <strain evidence="3">cv. AL8/78</strain>
    </source>
</reference>
<name>A0A453E9H5_AEGTS</name>
<evidence type="ECO:0000313" key="2">
    <source>
        <dbReference type="EnsemblPlants" id="AET3Gv20265000.2"/>
    </source>
</evidence>
<protein>
    <submittedName>
        <fullName evidence="2">Uncharacterized protein</fullName>
    </submittedName>
</protein>
<dbReference type="Proteomes" id="UP000015105">
    <property type="component" value="Chromosome 3D"/>
</dbReference>